<dbReference type="SUPFAM" id="SSF55729">
    <property type="entry name" value="Acyl-CoA N-acyltransferases (Nat)"/>
    <property type="match status" value="1"/>
</dbReference>
<protein>
    <submittedName>
        <fullName evidence="4">GNAT family N-acetyltransferase</fullName>
    </submittedName>
</protein>
<accession>A0ABV2SQ55</accession>
<gene>
    <name evidence="4" type="ORF">ABXZ36_01370</name>
</gene>
<proteinExistence type="predicted"/>
<evidence type="ECO:0000313" key="5">
    <source>
        <dbReference type="Proteomes" id="UP001549799"/>
    </source>
</evidence>
<evidence type="ECO:0000256" key="2">
    <source>
        <dbReference type="ARBA" id="ARBA00023315"/>
    </source>
</evidence>
<feature type="domain" description="N-acetyltransferase" evidence="3">
    <location>
        <begin position="1"/>
        <end position="148"/>
    </location>
</feature>
<keyword evidence="1" id="KW-0808">Transferase</keyword>
<comment type="caution">
    <text evidence="4">The sequence shown here is derived from an EMBL/GenBank/DDBJ whole genome shotgun (WGS) entry which is preliminary data.</text>
</comment>
<evidence type="ECO:0000259" key="3">
    <source>
        <dbReference type="PROSITE" id="PS51186"/>
    </source>
</evidence>
<sequence length="148" mass="17483">MNYRKAKIKDLDELSVMFDAYRVFYRKETDIASAKNFLTERILKNDSEIFVAENSEHQLVGFVQLYPLFSSVRMKKLWMLNDLFVNYICRKKGISLGLIDKAKELVETSHACGMFLETEKSNLVGNNLYPKSGFKFNQDSNYYEWYRK</sequence>
<dbReference type="Pfam" id="PF00583">
    <property type="entry name" value="Acetyltransf_1"/>
    <property type="match status" value="1"/>
</dbReference>
<dbReference type="PANTHER" id="PTHR43800">
    <property type="entry name" value="PEPTIDYL-LYSINE N-ACETYLTRANSFERASE YJAB"/>
    <property type="match status" value="1"/>
</dbReference>
<dbReference type="PROSITE" id="PS51186">
    <property type="entry name" value="GNAT"/>
    <property type="match status" value="1"/>
</dbReference>
<organism evidence="4 5">
    <name type="scientific">Sediminicola arcticus</name>
    <dbReference type="NCBI Taxonomy" id="1574308"/>
    <lineage>
        <taxon>Bacteria</taxon>
        <taxon>Pseudomonadati</taxon>
        <taxon>Bacteroidota</taxon>
        <taxon>Flavobacteriia</taxon>
        <taxon>Flavobacteriales</taxon>
        <taxon>Flavobacteriaceae</taxon>
        <taxon>Sediminicola</taxon>
    </lineage>
</organism>
<dbReference type="CDD" id="cd04301">
    <property type="entry name" value="NAT_SF"/>
    <property type="match status" value="1"/>
</dbReference>
<dbReference type="Gene3D" id="3.40.630.30">
    <property type="match status" value="1"/>
</dbReference>
<dbReference type="InterPro" id="IPR016181">
    <property type="entry name" value="Acyl_CoA_acyltransferase"/>
</dbReference>
<dbReference type="RefSeq" id="WP_354613660.1">
    <property type="nucleotide sequence ID" value="NZ_JBEXAE010000001.1"/>
</dbReference>
<evidence type="ECO:0000313" key="4">
    <source>
        <dbReference type="EMBL" id="MET6989293.1"/>
    </source>
</evidence>
<dbReference type="Proteomes" id="UP001549799">
    <property type="component" value="Unassembled WGS sequence"/>
</dbReference>
<keyword evidence="5" id="KW-1185">Reference proteome</keyword>
<dbReference type="EMBL" id="JBEXAE010000001">
    <property type="protein sequence ID" value="MET6989293.1"/>
    <property type="molecule type" value="Genomic_DNA"/>
</dbReference>
<keyword evidence="2" id="KW-0012">Acyltransferase</keyword>
<name>A0ABV2SQ55_9FLAO</name>
<dbReference type="PANTHER" id="PTHR43800:SF1">
    <property type="entry name" value="PEPTIDYL-LYSINE N-ACETYLTRANSFERASE YJAB"/>
    <property type="match status" value="1"/>
</dbReference>
<reference evidence="4 5" key="1">
    <citation type="submission" date="2024-07" db="EMBL/GenBank/DDBJ databases">
        <title>The genome sequence of type strain Sediminicola arcticus GDMCC 1.2805.</title>
        <authorList>
            <person name="Liu Y."/>
        </authorList>
    </citation>
    <scope>NUCLEOTIDE SEQUENCE [LARGE SCALE GENOMIC DNA]</scope>
    <source>
        <strain evidence="4 5">GDMCC 1.2805</strain>
    </source>
</reference>
<dbReference type="InterPro" id="IPR000182">
    <property type="entry name" value="GNAT_dom"/>
</dbReference>
<evidence type="ECO:0000256" key="1">
    <source>
        <dbReference type="ARBA" id="ARBA00022679"/>
    </source>
</evidence>